<accession>A0A930YJK6</accession>
<keyword evidence="1" id="KW-0472">Membrane</keyword>
<evidence type="ECO:0000313" key="3">
    <source>
        <dbReference type="Proteomes" id="UP000640489"/>
    </source>
</evidence>
<keyword evidence="3" id="KW-1185">Reference proteome</keyword>
<keyword evidence="1" id="KW-0812">Transmembrane</keyword>
<comment type="caution">
    <text evidence="2">The sequence shown here is derived from an EMBL/GenBank/DDBJ whole genome shotgun (WGS) entry which is preliminary data.</text>
</comment>
<gene>
    <name evidence="2" type="ORF">ISU07_18465</name>
</gene>
<sequence length="102" mass="10094">MAGTSVTGQRWLAVVILLVLGVLSLPVTAAFFDGEGTENWIVPVAVALMAVIGAVVGSMLPGLAGAGATQQRGALIGAAVGVAMLVLGIVVFFLLLSGFDGA</sequence>
<evidence type="ECO:0000256" key="1">
    <source>
        <dbReference type="SAM" id="Phobius"/>
    </source>
</evidence>
<keyword evidence="1" id="KW-1133">Transmembrane helix</keyword>
<proteinExistence type="predicted"/>
<dbReference type="RefSeq" id="WP_194708308.1">
    <property type="nucleotide sequence ID" value="NZ_JADKPN010000013.1"/>
</dbReference>
<feature type="transmembrane region" description="Helical" evidence="1">
    <location>
        <begin position="12"/>
        <end position="32"/>
    </location>
</feature>
<protein>
    <submittedName>
        <fullName evidence="2">Uncharacterized protein</fullName>
    </submittedName>
</protein>
<dbReference type="EMBL" id="JADKPN010000013">
    <property type="protein sequence ID" value="MBF4765119.1"/>
    <property type="molecule type" value="Genomic_DNA"/>
</dbReference>
<name>A0A930YJK6_9ACTN</name>
<feature type="transmembrane region" description="Helical" evidence="1">
    <location>
        <begin position="44"/>
        <end position="63"/>
    </location>
</feature>
<reference evidence="2" key="1">
    <citation type="submission" date="2020-11" db="EMBL/GenBank/DDBJ databases">
        <title>Nocardioides sp. nov., isolated from Soil of Cynanchum wilfordii Hemsley rhizosphere.</title>
        <authorList>
            <person name="Lee J.-S."/>
            <person name="Suh M.K."/>
            <person name="Kim J.-S."/>
        </authorList>
    </citation>
    <scope>NUCLEOTIDE SEQUENCE</scope>
    <source>
        <strain evidence="2">KCTC 19275</strain>
    </source>
</reference>
<dbReference type="AlphaFoldDB" id="A0A930YJK6"/>
<feature type="transmembrane region" description="Helical" evidence="1">
    <location>
        <begin position="75"/>
        <end position="96"/>
    </location>
</feature>
<dbReference type="Proteomes" id="UP000640489">
    <property type="component" value="Unassembled WGS sequence"/>
</dbReference>
<organism evidence="2 3">
    <name type="scientific">Nocardioides islandensis</name>
    <dbReference type="NCBI Taxonomy" id="433663"/>
    <lineage>
        <taxon>Bacteria</taxon>
        <taxon>Bacillati</taxon>
        <taxon>Actinomycetota</taxon>
        <taxon>Actinomycetes</taxon>
        <taxon>Propionibacteriales</taxon>
        <taxon>Nocardioidaceae</taxon>
        <taxon>Nocardioides</taxon>
    </lineage>
</organism>
<evidence type="ECO:0000313" key="2">
    <source>
        <dbReference type="EMBL" id="MBF4765119.1"/>
    </source>
</evidence>